<protein>
    <recommendedName>
        <fullName evidence="4">Outer membrane protein beta-barrel domain-containing protein</fullName>
    </recommendedName>
</protein>
<organism evidence="2 3">
    <name type="scientific">Vibrio campbellii</name>
    <dbReference type="NCBI Taxonomy" id="680"/>
    <lineage>
        <taxon>Bacteria</taxon>
        <taxon>Pseudomonadati</taxon>
        <taxon>Pseudomonadota</taxon>
        <taxon>Gammaproteobacteria</taxon>
        <taxon>Vibrionales</taxon>
        <taxon>Vibrionaceae</taxon>
        <taxon>Vibrio</taxon>
    </lineage>
</organism>
<name>A0AAE9N517_9VIBR</name>
<feature type="chain" id="PRO_5042011809" description="Outer membrane protein beta-barrel domain-containing protein" evidence="1">
    <location>
        <begin position="18"/>
        <end position="159"/>
    </location>
</feature>
<dbReference type="Gene3D" id="2.40.160.20">
    <property type="match status" value="1"/>
</dbReference>
<dbReference type="Proteomes" id="UP001058687">
    <property type="component" value="Chromosome 2"/>
</dbReference>
<evidence type="ECO:0000256" key="1">
    <source>
        <dbReference type="SAM" id="SignalP"/>
    </source>
</evidence>
<dbReference type="EMBL" id="CP050468">
    <property type="protein sequence ID" value="UTZ29622.1"/>
    <property type="molecule type" value="Genomic_DNA"/>
</dbReference>
<evidence type="ECO:0000313" key="2">
    <source>
        <dbReference type="EMBL" id="UTZ29622.1"/>
    </source>
</evidence>
<dbReference type="InterPro" id="IPR011250">
    <property type="entry name" value="OMP/PagP_B-barrel"/>
</dbReference>
<gene>
    <name evidence="2" type="ORF">HB761_23885</name>
</gene>
<accession>A0AAE9N517</accession>
<dbReference type="SUPFAM" id="SSF56925">
    <property type="entry name" value="OMPA-like"/>
    <property type="match status" value="1"/>
</dbReference>
<reference evidence="2" key="1">
    <citation type="submission" date="2020-03" db="EMBL/GenBank/DDBJ databases">
        <title>Five strains of Vibrio campbellii isolated from Mariana Trench.</title>
        <authorList>
            <person name="Liang J."/>
            <person name="Zhang X.-H."/>
        </authorList>
    </citation>
    <scope>NUCLEOTIDE SEQUENCE</scope>
    <source>
        <strain evidence="2">LJC014</strain>
    </source>
</reference>
<feature type="signal peptide" evidence="1">
    <location>
        <begin position="1"/>
        <end position="17"/>
    </location>
</feature>
<dbReference type="RefSeq" id="WP_010646660.1">
    <property type="nucleotide sequence ID" value="NZ_CP030789.1"/>
</dbReference>
<dbReference type="AlphaFoldDB" id="A0AAE9N517"/>
<sequence length="159" mass="18125">MNKKILLLLLLPFFSNAKNVNFTVGAGLSADNNHIVGSSSETYVLRAGAIRRDTHRFLGTYTYSDESKLTKYLGSYDYMFTLDSRRRWNPFAGVSMGYKKQDVDISDNNSFYVIGGQAGLNYRFSKHASTELGYRVLSGSTQEDESMKDELYWTLDFKF</sequence>
<evidence type="ECO:0000313" key="3">
    <source>
        <dbReference type="Proteomes" id="UP001058687"/>
    </source>
</evidence>
<proteinExistence type="predicted"/>
<evidence type="ECO:0008006" key="4">
    <source>
        <dbReference type="Google" id="ProtNLM"/>
    </source>
</evidence>
<keyword evidence="1" id="KW-0732">Signal</keyword>